<dbReference type="SUPFAM" id="SSF54523">
    <property type="entry name" value="Pili subunits"/>
    <property type="match status" value="1"/>
</dbReference>
<dbReference type="GO" id="GO:0009279">
    <property type="term" value="C:cell outer membrane"/>
    <property type="evidence" value="ECO:0007669"/>
    <property type="project" value="UniProtKB-SubCell"/>
</dbReference>
<dbReference type="Pfam" id="PF13018">
    <property type="entry name" value="ESPR"/>
    <property type="match status" value="1"/>
</dbReference>
<keyword evidence="17" id="KW-1185">Reference proteome</keyword>
<evidence type="ECO:0000256" key="5">
    <source>
        <dbReference type="ARBA" id="ARBA00022452"/>
    </source>
</evidence>
<sequence length="2465" mass="258209">MNKIYKVIWSKVKHQYVVVSELAHSSGKQSRTARKSLRSRIAALVVCGAIAAFGVYGALPTQQAFAAEGDETVSTAPLPGALANIEDYVAYKAESNADPNNPPDGYYLYTDPDNASIKYWVRDGFTIDLGQIKTQDGTGTSYGITNVYAPGDKGVFNEVLTNSTVVEEGMQAHRNDGTEIEGQKVQTNIGQALNQVNLGNLVGSTNAVGPNAAKVPMDYSYYIQNSRGQWVNVGLKHNPTDFYNNFKTVDNGLDYDEHTGKYYYTNPNGEKKVVDFDNIYYIDVGEEKPVAGVFVNDQGYLYEGTVWGATGEILTTAQDGDGLKTYWSAVANADDIYLKDSNLTVGELNKAFDTLETNDERLYNNDIKEITVKPGQNGGGTLGLLRNGTDENDEPVEGAITVEGVGGTGGDDTGIKFSQKDETGEDIPNSVFTINTGSRVEGIGSAPSETSVNQGSLTGLTINGQYYTVPEVTVSEDGDTVNITEGDTTDIDLITTSGEKHIATSGDTDPDNENKPYTGVYTADADGTVELTEVDGTGKATENTLQIKDVASKTALDKLDDLAVKYDDKNKDEITLGGLGEDGEPSKDPVAIHNVANGVGLNDAVNVSQLKKVETLAGKHTTMTVNGGTPAPAVPEGETESDYTDGNLQLKQTNNDGKIQYDVKLNDRIELGTAPAEGTADKRVVVDGNTATVSIGGIDITNENGPYLAVGNGKLKFYEDGGLATGNETGTFSVRPDGDLEISGKNSSFNVDAETGNVNAINSSGSAIMMNDDSVALNASGNGVAISDEGITLNTNGSAVTVDRFNGATFTNTNTTESTNINGATITTGTVKGLKNTTTNYEGFATEGKAATEEQLQQAAAASKTTLSNGINTNVTSKTDPIDGHVDYQVNLNDNINLNNRVYINGKPAEGNNTIVDIKSGDTSKEESIFAVEDKGNGSISIGGIDVTNVDGPYLAVGDGKLKFYKDGGLATGNETGTFSVRPDGDLEISGKNSSFNVDAETGNVNAVNSSGSAIMMNDDSVALNASGNGVVVSDEGITLNTNGSAVTVDRFNGATFTNTNTTESTNINGATITTGTVKGLKNTTIKYEGFATEGRAATEEQLQQATAASKTTLSNGINTNVTSKTDPIDGHVDYQVNLNDNINLNNRVYINGKPAEGNNTIIDIKSGDTSKEESIFAVEDKGNGSISIGGIDVTNVDGPYLAVGDGKLKFYKDGGLATGNETGTFSVRPDGDLEISGKNSSFNVDAETGNVNAVNSSGSAIMMNDDSVALNASGNGVAISDEGITLNTNGSAVTVDRFNGATFTNTNTTESTNINGATITTGTVKGLKNTTIKYEGFATEGRAATEEQLQQATAASKTTLSNGINTNVTSKTDPIDGHVDYQVNLNDNINLNNRVYINGKPAEGNNTIIDIKSGDTSKEESIFAVEDKGNGSISIGGIDVTNVDGPYLAVGDGKLKFYKDGGLATGNETGTFSVRPDGDLEISGKNSSFNVDAETGNVNAVNSSGSAIMMNDDSVALNASGNGVVVSDEGITLNTNGSAVTVDRFNGATFTNTNTTESTNINGANITAGEGENQIKINGAPKADDPALSVGTDKFVVGQDGSLSVSDKFNVDAETGNINAVNSNGSAIMMNDDSVALNASGNGVAISNEGITLNANGSAVTVDRFNGTTFTNTNTGETTNINGDIITTDTVKGLSNTTWDDELATQVANSEELQGTAATQGQLQQAVSAVATEAAKQHTTVSGDDNLTVKSSVNENGGTNYQVTLNDNITLGNPKADVKNGESATSITLNTTEKGYVPDIYNEDTEGAKDFIDEHGGFMFYATNSAGTGLFGVTTDGMAHAKDFVSYTASPDPTVKDEVRYSLNEIGDTVSQMATYYKKDKEGNLEHSYTVFSHYLNEAEKDNPFATVDENATRDIPLALRDDGAVLIGATIKGDDFTDNGIRINAEIDDDGNNVATITGLENTTWTPPAPVATFANEGTETSRAATEAQLNDLYGTVVGYNVDTNGVNYGTVTLGGGRTSYDQDTHEGGTVLNNVAYASGTDGSEAVNVDYLKDTINKAVEAGGSISNSDKHLVANTAEGSNGVYKPNAEGNVNLIVSDEKGNSSTVTIGDVASKTELDSLKTNVGDLNYDKVTGDKLINGDSVTTAIGKLDNKIENISGTATDAANNTVTGGTIKDDGTISLTQKDGGTVALDGKLTDSGVVQDGTKFDGETGTLTITSQDKYNKGTSSVTVSGIASKNDIGTVKDTIGATSKEDLKDAYKDADKDGNATTEYITDSETMVDADVALDHAVQDVANTSYANDMILSNRIDNVESRLGDVEERIDKVGAMAAAIANLRTMGYDPEAPTEVAVGVGQYKSETGIALGIFHYPNQDFMLSASISTSGDEVMGGIGATWRIGRKTAEEKAKDEEERILAKAEEIKQAAKRAEVKEQAERHAKLLAEREAKGEPIVPVEESAEQAQA</sequence>
<evidence type="ECO:0000256" key="3">
    <source>
        <dbReference type="ARBA" id="ARBA00005848"/>
    </source>
</evidence>
<evidence type="ECO:0000259" key="14">
    <source>
        <dbReference type="Pfam" id="PF05662"/>
    </source>
</evidence>
<dbReference type="Gene3D" id="6.10.250.2040">
    <property type="match status" value="1"/>
</dbReference>
<dbReference type="InterPro" id="IPR005594">
    <property type="entry name" value="YadA_C"/>
</dbReference>
<dbReference type="GO" id="GO:0015031">
    <property type="term" value="P:protein transport"/>
    <property type="evidence" value="ECO:0007669"/>
    <property type="project" value="UniProtKB-KW"/>
</dbReference>
<evidence type="ECO:0000256" key="7">
    <source>
        <dbReference type="ARBA" id="ARBA00022729"/>
    </source>
</evidence>
<evidence type="ECO:0000259" key="13">
    <source>
        <dbReference type="Pfam" id="PF03895"/>
    </source>
</evidence>
<accession>A0A239TN28</accession>
<dbReference type="Proteomes" id="UP000215383">
    <property type="component" value="Chromosome 1"/>
</dbReference>
<keyword evidence="7" id="KW-0732">Signal</keyword>
<name>A0A239TN28_9FIRM</name>
<evidence type="ECO:0000256" key="4">
    <source>
        <dbReference type="ARBA" id="ARBA00022448"/>
    </source>
</evidence>
<evidence type="ECO:0000256" key="10">
    <source>
        <dbReference type="ARBA" id="ARBA00023237"/>
    </source>
</evidence>
<dbReference type="GO" id="GO:0009986">
    <property type="term" value="C:cell surface"/>
    <property type="evidence" value="ECO:0007669"/>
    <property type="project" value="UniProtKB-SubCell"/>
</dbReference>
<evidence type="ECO:0000256" key="11">
    <source>
        <dbReference type="SAM" id="MobiDB-lite"/>
    </source>
</evidence>
<keyword evidence="4" id="KW-0813">Transport</keyword>
<keyword evidence="6 12" id="KW-0812">Transmembrane</keyword>
<evidence type="ECO:0000256" key="6">
    <source>
        <dbReference type="ARBA" id="ARBA00022692"/>
    </source>
</evidence>
<evidence type="ECO:0000256" key="12">
    <source>
        <dbReference type="SAM" id="Phobius"/>
    </source>
</evidence>
<dbReference type="EMBL" id="LT906446">
    <property type="protein sequence ID" value="SNU99150.1"/>
    <property type="molecule type" value="Genomic_DNA"/>
</dbReference>
<proteinExistence type="inferred from homology"/>
<protein>
    <submittedName>
        <fullName evidence="16">Plant-specific FAD-dependent oxidoreductase</fullName>
    </submittedName>
</protein>
<comment type="similarity">
    <text evidence="3">Belongs to the autotransporter-2 (AT-2) (TC 1.B.40) family.</text>
</comment>
<dbReference type="InterPro" id="IPR024973">
    <property type="entry name" value="ESPR"/>
</dbReference>
<dbReference type="eggNOG" id="COG5295">
    <property type="taxonomic scope" value="Bacteria"/>
</dbReference>
<feature type="region of interest" description="Disordered" evidence="11">
    <location>
        <begin position="622"/>
        <end position="642"/>
    </location>
</feature>
<evidence type="ECO:0000256" key="8">
    <source>
        <dbReference type="ARBA" id="ARBA00022927"/>
    </source>
</evidence>
<feature type="domain" description="Trimeric autotransporter adhesin YadA-like C-terminal membrane anchor" evidence="13">
    <location>
        <begin position="2344"/>
        <end position="2398"/>
    </location>
</feature>
<dbReference type="InterPro" id="IPR045584">
    <property type="entry name" value="Pilin-like"/>
</dbReference>
<gene>
    <name evidence="16" type="ORF">SAMEA4364220_01057</name>
</gene>
<feature type="transmembrane region" description="Helical" evidence="12">
    <location>
        <begin position="41"/>
        <end position="59"/>
    </location>
</feature>
<dbReference type="Pfam" id="PF05662">
    <property type="entry name" value="YadA_stalk"/>
    <property type="match status" value="1"/>
</dbReference>
<keyword evidence="10" id="KW-0998">Cell outer membrane</keyword>
<dbReference type="GeneID" id="78507065"/>
<evidence type="ECO:0000259" key="15">
    <source>
        <dbReference type="Pfam" id="PF13018"/>
    </source>
</evidence>
<organism evidence="16 17">
    <name type="scientific">Megamonas hypermegale</name>
    <dbReference type="NCBI Taxonomy" id="158847"/>
    <lineage>
        <taxon>Bacteria</taxon>
        <taxon>Bacillati</taxon>
        <taxon>Bacillota</taxon>
        <taxon>Negativicutes</taxon>
        <taxon>Selenomonadales</taxon>
        <taxon>Selenomonadaceae</taxon>
        <taxon>Megamonas</taxon>
    </lineage>
</organism>
<dbReference type="Pfam" id="PF03895">
    <property type="entry name" value="YadA_anchor"/>
    <property type="match status" value="1"/>
</dbReference>
<reference evidence="16 17" key="1">
    <citation type="submission" date="2017-06" db="EMBL/GenBank/DDBJ databases">
        <authorList>
            <consortium name="Pathogen Informatics"/>
        </authorList>
    </citation>
    <scope>NUCLEOTIDE SEQUENCE [LARGE SCALE GENOMIC DNA]</scope>
    <source>
        <strain evidence="16 17">NCTC10570</strain>
    </source>
</reference>
<evidence type="ECO:0000256" key="9">
    <source>
        <dbReference type="ARBA" id="ARBA00023136"/>
    </source>
</evidence>
<feature type="domain" description="ESPR" evidence="15">
    <location>
        <begin position="1"/>
        <end position="45"/>
    </location>
</feature>
<evidence type="ECO:0000256" key="2">
    <source>
        <dbReference type="ARBA" id="ARBA00004442"/>
    </source>
</evidence>
<dbReference type="InterPro" id="IPR008635">
    <property type="entry name" value="Coiled_stalk_dom"/>
</dbReference>
<comment type="subcellular location">
    <subcellularLocation>
        <location evidence="2">Cell outer membrane</location>
    </subcellularLocation>
    <subcellularLocation>
        <location evidence="1">Cell surface</location>
    </subcellularLocation>
</comment>
<evidence type="ECO:0000313" key="16">
    <source>
        <dbReference type="EMBL" id="SNU99150.1"/>
    </source>
</evidence>
<evidence type="ECO:0000256" key="1">
    <source>
        <dbReference type="ARBA" id="ARBA00004241"/>
    </source>
</evidence>
<evidence type="ECO:0000313" key="17">
    <source>
        <dbReference type="Proteomes" id="UP000215383"/>
    </source>
</evidence>
<feature type="compositionally biased region" description="Basic and acidic residues" evidence="11">
    <location>
        <begin position="2434"/>
        <end position="2450"/>
    </location>
</feature>
<keyword evidence="8" id="KW-0653">Protein transport</keyword>
<feature type="domain" description="Trimeric autotransporter adhesin YadA-like stalk" evidence="14">
    <location>
        <begin position="592"/>
        <end position="631"/>
    </location>
</feature>
<keyword evidence="5" id="KW-1134">Transmembrane beta strand</keyword>
<keyword evidence="9 12" id="KW-0472">Membrane</keyword>
<dbReference type="Gene3D" id="3.30.1300.30">
    <property type="entry name" value="GSPII I/J protein-like"/>
    <property type="match status" value="1"/>
</dbReference>
<dbReference type="RefSeq" id="WP_095197692.1">
    <property type="nucleotide sequence ID" value="NZ_LT906446.1"/>
</dbReference>
<keyword evidence="12" id="KW-1133">Transmembrane helix</keyword>
<feature type="region of interest" description="Disordered" evidence="11">
    <location>
        <begin position="2434"/>
        <end position="2465"/>
    </location>
</feature>